<keyword evidence="4" id="KW-1185">Reference proteome</keyword>
<evidence type="ECO:0000256" key="2">
    <source>
        <dbReference type="SAM" id="SignalP"/>
    </source>
</evidence>
<gene>
    <name evidence="3" type="ORF">KAK06_06090</name>
</gene>
<evidence type="ECO:0000313" key="4">
    <source>
        <dbReference type="Proteomes" id="UP000678374"/>
    </source>
</evidence>
<protein>
    <recommendedName>
        <fullName evidence="5">DUF2946 domain-containing protein</fullName>
    </recommendedName>
</protein>
<comment type="caution">
    <text evidence="3">The sequence shown here is derived from an EMBL/GenBank/DDBJ whole genome shotgun (WGS) entry which is preliminary data.</text>
</comment>
<name>A0A940YSE2_9BURK</name>
<evidence type="ECO:0000256" key="1">
    <source>
        <dbReference type="SAM" id="MobiDB-lite"/>
    </source>
</evidence>
<feature type="chain" id="PRO_5037267708" description="DUF2946 domain-containing protein" evidence="2">
    <location>
        <begin position="25"/>
        <end position="113"/>
    </location>
</feature>
<feature type="compositionally biased region" description="Pro residues" evidence="1">
    <location>
        <begin position="88"/>
        <end position="100"/>
    </location>
</feature>
<evidence type="ECO:0000313" key="3">
    <source>
        <dbReference type="EMBL" id="MBQ0958525.1"/>
    </source>
</evidence>
<feature type="signal peptide" evidence="2">
    <location>
        <begin position="1"/>
        <end position="24"/>
    </location>
</feature>
<dbReference type="Proteomes" id="UP000678374">
    <property type="component" value="Unassembled WGS sequence"/>
</dbReference>
<keyword evidence="2" id="KW-0732">Signal</keyword>
<sequence>MCRRAWTWWLLLALALALPLRGWAALVPGSCHELPAVVVTDHAGHGDHTAAVSDTAHLPGKLAHHLSPCCLALAPPLASPPTALALPADPPTPAAAPPVSPALWPVDERPPTR</sequence>
<dbReference type="RefSeq" id="WP_210801028.1">
    <property type="nucleotide sequence ID" value="NZ_JAGQDE010000003.1"/>
</dbReference>
<dbReference type="EMBL" id="JAGQDE010000003">
    <property type="protein sequence ID" value="MBQ0958525.1"/>
    <property type="molecule type" value="Genomic_DNA"/>
</dbReference>
<feature type="region of interest" description="Disordered" evidence="1">
    <location>
        <begin position="82"/>
        <end position="113"/>
    </location>
</feature>
<accession>A0A940YSE2</accession>
<organism evidence="3 4">
    <name type="scientific">Ideonella aquatica</name>
    <dbReference type="NCBI Taxonomy" id="2824119"/>
    <lineage>
        <taxon>Bacteria</taxon>
        <taxon>Pseudomonadati</taxon>
        <taxon>Pseudomonadota</taxon>
        <taxon>Betaproteobacteria</taxon>
        <taxon>Burkholderiales</taxon>
        <taxon>Sphaerotilaceae</taxon>
        <taxon>Ideonella</taxon>
    </lineage>
</organism>
<dbReference type="AlphaFoldDB" id="A0A940YSE2"/>
<evidence type="ECO:0008006" key="5">
    <source>
        <dbReference type="Google" id="ProtNLM"/>
    </source>
</evidence>
<proteinExistence type="predicted"/>
<reference evidence="3" key="1">
    <citation type="submission" date="2021-04" db="EMBL/GenBank/DDBJ databases">
        <title>The genome sequence of Ideonella sp. 4Y11.</title>
        <authorList>
            <person name="Liu Y."/>
        </authorList>
    </citation>
    <scope>NUCLEOTIDE SEQUENCE</scope>
    <source>
        <strain evidence="3">4Y11</strain>
    </source>
</reference>